<dbReference type="CDD" id="cd04105">
    <property type="entry name" value="SR_beta"/>
    <property type="match status" value="1"/>
</dbReference>
<protein>
    <recommendedName>
        <fullName evidence="4">Signal recognition particle receptor subunit beta</fullName>
    </recommendedName>
</protein>
<evidence type="ECO:0000256" key="2">
    <source>
        <dbReference type="ARBA" id="ARBA00005619"/>
    </source>
</evidence>
<reference evidence="18" key="1">
    <citation type="submission" date="2019-08" db="EMBL/GenBank/DDBJ databases">
        <authorList>
            <person name="Liu F."/>
        </authorList>
    </citation>
    <scope>NUCLEOTIDE SEQUENCE [LARGE SCALE GENOMIC DNA]</scope>
    <source>
        <strain evidence="18">PA1801</strain>
        <tissue evidence="18">Leaf</tissue>
    </source>
</reference>
<evidence type="ECO:0000256" key="14">
    <source>
        <dbReference type="ARBA" id="ARBA00023170"/>
    </source>
</evidence>
<dbReference type="GO" id="GO:0005789">
    <property type="term" value="C:endoplasmic reticulum membrane"/>
    <property type="evidence" value="ECO:0007669"/>
    <property type="project" value="UniProtKB-SubCell"/>
</dbReference>
<dbReference type="GO" id="GO:0034067">
    <property type="term" value="P:protein localization to Golgi apparatus"/>
    <property type="evidence" value="ECO:0007669"/>
    <property type="project" value="TreeGrafter"/>
</dbReference>
<keyword evidence="10" id="KW-0813">Transport</keyword>
<gene>
    <name evidence="18" type="ORF">EPI10_003158</name>
</gene>
<keyword evidence="11 17" id="KW-1133">Transmembrane helix</keyword>
<keyword evidence="8" id="KW-0256">Endoplasmic reticulum</keyword>
<dbReference type="Pfam" id="PF09439">
    <property type="entry name" value="SRPRB"/>
    <property type="match status" value="1"/>
</dbReference>
<keyword evidence="10" id="KW-0653">Protein transport</keyword>
<dbReference type="AlphaFoldDB" id="A0A5B6UHK6"/>
<evidence type="ECO:0000256" key="6">
    <source>
        <dbReference type="ARBA" id="ARBA00022707"/>
    </source>
</evidence>
<comment type="caution">
    <text evidence="18">The sequence shown here is derived from an EMBL/GenBank/DDBJ whole genome shotgun (WGS) entry which is preliminary data.</text>
</comment>
<dbReference type="InterPro" id="IPR024156">
    <property type="entry name" value="Small_GTPase_ARF"/>
</dbReference>
<evidence type="ECO:0000256" key="12">
    <source>
        <dbReference type="ARBA" id="ARBA00023134"/>
    </source>
</evidence>
<keyword evidence="6" id="KW-0519">Myristate</keyword>
<dbReference type="PANTHER" id="PTHR45909">
    <property type="entry name" value="ADP-RIBOSYLATION FACTOR-RELATED PROTEIN 1"/>
    <property type="match status" value="1"/>
</dbReference>
<dbReference type="GO" id="GO:0006886">
    <property type="term" value="P:intracellular protein transport"/>
    <property type="evidence" value="ECO:0007669"/>
    <property type="project" value="TreeGrafter"/>
</dbReference>
<evidence type="ECO:0000256" key="10">
    <source>
        <dbReference type="ARBA" id="ARBA00022927"/>
    </source>
</evidence>
<feature type="transmembrane region" description="Helical" evidence="17">
    <location>
        <begin position="97"/>
        <end position="117"/>
    </location>
</feature>
<keyword evidence="19" id="KW-1185">Reference proteome</keyword>
<keyword evidence="5 17" id="KW-0812">Transmembrane</keyword>
<keyword evidence="14 18" id="KW-0675">Receptor</keyword>
<comment type="similarity">
    <text evidence="3">Belongs to the small GTPase superfamily. Arf family.</text>
</comment>
<proteinExistence type="inferred from homology"/>
<evidence type="ECO:0000256" key="5">
    <source>
        <dbReference type="ARBA" id="ARBA00022692"/>
    </source>
</evidence>
<dbReference type="GO" id="GO:0043001">
    <property type="term" value="P:Golgi to plasma membrane protein transport"/>
    <property type="evidence" value="ECO:0007669"/>
    <property type="project" value="TreeGrafter"/>
</dbReference>
<evidence type="ECO:0000313" key="19">
    <source>
        <dbReference type="Proteomes" id="UP000325315"/>
    </source>
</evidence>
<evidence type="ECO:0000256" key="3">
    <source>
        <dbReference type="ARBA" id="ARBA00010290"/>
    </source>
</evidence>
<evidence type="ECO:0000256" key="1">
    <source>
        <dbReference type="ARBA" id="ARBA00004389"/>
    </source>
</evidence>
<dbReference type="Gene3D" id="3.40.50.300">
    <property type="entry name" value="P-loop containing nucleotide triphosphate hydrolases"/>
    <property type="match status" value="1"/>
</dbReference>
<sequence>MACASSHGLRSSSSISGMSATSSWCSTVPNFFQVRSAEENSACGSCTELEIQAMEGLEQWKNQLEQLKIQLEPWKNQLEKCLHETIEYLNQIPPAQLYAAIAVLLISTLLLLSIRLFKSAKSNTVILTGLSGSGKTVLFYQLRDGSVHQGTITSMEPNESTIVLNSDSNKKSKSKPVHIVDVPGHSRLRPKLDEFLPRAAGIVFVVDSLEFLPNCHLASEYLYDILTKASVVKKKIPVLICCNKNDKVTAHTKEFIRKQMEKEIDKLRASRSAISAADVSNDFTLGVPEEPFTFSQCRNKVTVAESSGLTGEVGQVEQFIWDCSQAQMHAHESDGGEMSLLGSRTEAPAIRLSST</sequence>
<evidence type="ECO:0000256" key="17">
    <source>
        <dbReference type="SAM" id="Phobius"/>
    </source>
</evidence>
<keyword evidence="7" id="KW-0547">Nucleotide-binding</keyword>
<dbReference type="PROSITE" id="PS51417">
    <property type="entry name" value="ARF"/>
    <property type="match status" value="1"/>
</dbReference>
<evidence type="ECO:0000256" key="7">
    <source>
        <dbReference type="ARBA" id="ARBA00022741"/>
    </source>
</evidence>
<evidence type="ECO:0000313" key="18">
    <source>
        <dbReference type="EMBL" id="KAA3456337.1"/>
    </source>
</evidence>
<name>A0A5B6UHK6_9ROSI</name>
<evidence type="ECO:0000256" key="15">
    <source>
        <dbReference type="SAM" id="Coils"/>
    </source>
</evidence>
<evidence type="ECO:0000256" key="9">
    <source>
        <dbReference type="ARBA" id="ARBA00022892"/>
    </source>
</evidence>
<dbReference type="SUPFAM" id="SSF52540">
    <property type="entry name" value="P-loop containing nucleoside triphosphate hydrolases"/>
    <property type="match status" value="1"/>
</dbReference>
<organism evidence="18 19">
    <name type="scientific">Gossypium australe</name>
    <dbReference type="NCBI Taxonomy" id="47621"/>
    <lineage>
        <taxon>Eukaryota</taxon>
        <taxon>Viridiplantae</taxon>
        <taxon>Streptophyta</taxon>
        <taxon>Embryophyta</taxon>
        <taxon>Tracheophyta</taxon>
        <taxon>Spermatophyta</taxon>
        <taxon>Magnoliopsida</taxon>
        <taxon>eudicotyledons</taxon>
        <taxon>Gunneridae</taxon>
        <taxon>Pentapetalae</taxon>
        <taxon>rosids</taxon>
        <taxon>malvids</taxon>
        <taxon>Malvales</taxon>
        <taxon>Malvaceae</taxon>
        <taxon>Malvoideae</taxon>
        <taxon>Gossypium</taxon>
    </lineage>
</organism>
<evidence type="ECO:0000256" key="4">
    <source>
        <dbReference type="ARBA" id="ARBA00020256"/>
    </source>
</evidence>
<feature type="coiled-coil region" evidence="15">
    <location>
        <begin position="50"/>
        <end position="84"/>
    </location>
</feature>
<keyword evidence="12" id="KW-0342">GTP-binding</keyword>
<keyword evidence="9" id="KW-0931">ER-Golgi transport</keyword>
<evidence type="ECO:0000256" key="13">
    <source>
        <dbReference type="ARBA" id="ARBA00023136"/>
    </source>
</evidence>
<dbReference type="GO" id="GO:0005525">
    <property type="term" value="F:GTP binding"/>
    <property type="evidence" value="ECO:0007669"/>
    <property type="project" value="UniProtKB-KW"/>
</dbReference>
<dbReference type="GO" id="GO:0003924">
    <property type="term" value="F:GTPase activity"/>
    <property type="evidence" value="ECO:0007669"/>
    <property type="project" value="TreeGrafter"/>
</dbReference>
<dbReference type="InterPro" id="IPR019009">
    <property type="entry name" value="SRP_receptor_beta_su"/>
</dbReference>
<dbReference type="OrthoDB" id="41266at2759"/>
<dbReference type="PANTHER" id="PTHR45909:SF1">
    <property type="entry name" value="ADP-RIBOSYLATION FACTOR-RELATED PROTEIN 1"/>
    <property type="match status" value="1"/>
</dbReference>
<comment type="similarity">
    <text evidence="2">Belongs to the SRP receptor beta subunit family.</text>
</comment>
<dbReference type="InterPro" id="IPR027417">
    <property type="entry name" value="P-loop_NTPase"/>
</dbReference>
<dbReference type="EMBL" id="SMMG02000011">
    <property type="protein sequence ID" value="KAA3456337.1"/>
    <property type="molecule type" value="Genomic_DNA"/>
</dbReference>
<dbReference type="Proteomes" id="UP000325315">
    <property type="component" value="Unassembled WGS sequence"/>
</dbReference>
<dbReference type="GO" id="GO:0005794">
    <property type="term" value="C:Golgi apparatus"/>
    <property type="evidence" value="ECO:0007669"/>
    <property type="project" value="TreeGrafter"/>
</dbReference>
<keyword evidence="6" id="KW-0449">Lipoprotein</keyword>
<feature type="region of interest" description="Disordered" evidence="16">
    <location>
        <begin position="332"/>
        <end position="355"/>
    </location>
</feature>
<keyword evidence="15" id="KW-0175">Coiled coil</keyword>
<accession>A0A5B6UHK6</accession>
<evidence type="ECO:0000256" key="11">
    <source>
        <dbReference type="ARBA" id="ARBA00022989"/>
    </source>
</evidence>
<evidence type="ECO:0000256" key="8">
    <source>
        <dbReference type="ARBA" id="ARBA00022824"/>
    </source>
</evidence>
<keyword evidence="13 17" id="KW-0472">Membrane</keyword>
<evidence type="ECO:0000256" key="16">
    <source>
        <dbReference type="SAM" id="MobiDB-lite"/>
    </source>
</evidence>
<comment type="subcellular location">
    <subcellularLocation>
        <location evidence="1">Endoplasmic reticulum membrane</location>
        <topology evidence="1">Single-pass membrane protein</topology>
    </subcellularLocation>
</comment>